<name>A0ABR2RWC3_9ROSI</name>
<dbReference type="Gene3D" id="1.10.8.430">
    <property type="entry name" value="Helical domain of apoptotic protease-activating factors"/>
    <property type="match status" value="1"/>
</dbReference>
<evidence type="ECO:0000256" key="1">
    <source>
        <dbReference type="ARBA" id="ARBA00008894"/>
    </source>
</evidence>
<dbReference type="InterPro" id="IPR002182">
    <property type="entry name" value="NB-ARC"/>
</dbReference>
<evidence type="ECO:0000256" key="4">
    <source>
        <dbReference type="ARBA" id="ARBA00022840"/>
    </source>
</evidence>
<dbReference type="InterPro" id="IPR032675">
    <property type="entry name" value="LRR_dom_sf"/>
</dbReference>
<dbReference type="Gene3D" id="3.80.10.10">
    <property type="entry name" value="Ribonuclease Inhibitor"/>
    <property type="match status" value="7"/>
</dbReference>
<proteinExistence type="inferred from homology"/>
<evidence type="ECO:0000313" key="6">
    <source>
        <dbReference type="EMBL" id="KAK9017044.1"/>
    </source>
</evidence>
<evidence type="ECO:0000313" key="7">
    <source>
        <dbReference type="Proteomes" id="UP001396334"/>
    </source>
</evidence>
<dbReference type="Proteomes" id="UP001396334">
    <property type="component" value="Unassembled WGS sequence"/>
</dbReference>
<dbReference type="SUPFAM" id="SSF52540">
    <property type="entry name" value="P-loop containing nucleoside triphosphate hydrolases"/>
    <property type="match status" value="1"/>
</dbReference>
<dbReference type="Pfam" id="PF23247">
    <property type="entry name" value="LRR_RPS2"/>
    <property type="match status" value="8"/>
</dbReference>
<evidence type="ECO:0000259" key="5">
    <source>
        <dbReference type="SMART" id="SM00382"/>
    </source>
</evidence>
<dbReference type="SUPFAM" id="SSF52047">
    <property type="entry name" value="RNI-like"/>
    <property type="match status" value="2"/>
</dbReference>
<dbReference type="Gene3D" id="3.40.50.300">
    <property type="entry name" value="P-loop containing nucleotide triphosphate hydrolases"/>
    <property type="match status" value="1"/>
</dbReference>
<organism evidence="6 7">
    <name type="scientific">Hibiscus sabdariffa</name>
    <name type="common">roselle</name>
    <dbReference type="NCBI Taxonomy" id="183260"/>
    <lineage>
        <taxon>Eukaryota</taxon>
        <taxon>Viridiplantae</taxon>
        <taxon>Streptophyta</taxon>
        <taxon>Embryophyta</taxon>
        <taxon>Tracheophyta</taxon>
        <taxon>Spermatophyta</taxon>
        <taxon>Magnoliopsida</taxon>
        <taxon>eudicotyledons</taxon>
        <taxon>Gunneridae</taxon>
        <taxon>Pentapetalae</taxon>
        <taxon>rosids</taxon>
        <taxon>malvids</taxon>
        <taxon>Malvales</taxon>
        <taxon>Malvaceae</taxon>
        <taxon>Malvoideae</taxon>
        <taxon>Hibiscus</taxon>
    </lineage>
</organism>
<keyword evidence="3" id="KW-0611">Plant defense</keyword>
<dbReference type="InterPro" id="IPR050905">
    <property type="entry name" value="Plant_NBS-LRR"/>
</dbReference>
<dbReference type="Pfam" id="PF00931">
    <property type="entry name" value="NB-ARC"/>
    <property type="match status" value="1"/>
</dbReference>
<feature type="domain" description="AAA+ ATPase" evidence="5">
    <location>
        <begin position="174"/>
        <end position="311"/>
    </location>
</feature>
<dbReference type="EMBL" id="JBBPBN010000020">
    <property type="protein sequence ID" value="KAK9017044.1"/>
    <property type="molecule type" value="Genomic_DNA"/>
</dbReference>
<evidence type="ECO:0000256" key="2">
    <source>
        <dbReference type="ARBA" id="ARBA00022741"/>
    </source>
</evidence>
<accession>A0ABR2RWC3</accession>
<dbReference type="PRINTS" id="PR00364">
    <property type="entry name" value="DISEASERSIST"/>
</dbReference>
<protein>
    <recommendedName>
        <fullName evidence="5">AAA+ ATPase domain-containing protein</fullName>
    </recommendedName>
</protein>
<dbReference type="SMART" id="SM00382">
    <property type="entry name" value="AAA"/>
    <property type="match status" value="1"/>
</dbReference>
<dbReference type="InterPro" id="IPR027417">
    <property type="entry name" value="P-loop_NTPase"/>
</dbReference>
<dbReference type="InterPro" id="IPR057135">
    <property type="entry name" value="At4g27190-like_LRR"/>
</dbReference>
<dbReference type="PANTHER" id="PTHR33463:SF172">
    <property type="entry name" value="DOMAIN-CONTAINING DISEASE RESISTANCE PROTEIN, PUTATIVE-RELATED"/>
    <property type="match status" value="1"/>
</dbReference>
<keyword evidence="4" id="KW-0067">ATP-binding</keyword>
<reference evidence="6 7" key="1">
    <citation type="journal article" date="2024" name="G3 (Bethesda)">
        <title>Genome assembly of Hibiscus sabdariffa L. provides insights into metabolisms of medicinal natural products.</title>
        <authorList>
            <person name="Kim T."/>
        </authorList>
    </citation>
    <scope>NUCLEOTIDE SEQUENCE [LARGE SCALE GENOMIC DNA]</scope>
    <source>
        <strain evidence="6">TK-2024</strain>
        <tissue evidence="6">Old leaves</tissue>
    </source>
</reference>
<comment type="similarity">
    <text evidence="1">Belongs to the disease resistance NB-LRR family.</text>
</comment>
<comment type="caution">
    <text evidence="6">The sequence shown here is derived from an EMBL/GenBank/DDBJ whole genome shotgun (WGS) entry which is preliminary data.</text>
</comment>
<keyword evidence="7" id="KW-1185">Reference proteome</keyword>
<dbReference type="SUPFAM" id="SSF52058">
    <property type="entry name" value="L domain-like"/>
    <property type="match status" value="2"/>
</dbReference>
<evidence type="ECO:0000256" key="3">
    <source>
        <dbReference type="ARBA" id="ARBA00022821"/>
    </source>
</evidence>
<gene>
    <name evidence="6" type="ORF">V6N11_079531</name>
</gene>
<dbReference type="InterPro" id="IPR042197">
    <property type="entry name" value="Apaf_helical"/>
</dbReference>
<dbReference type="InterPro" id="IPR003593">
    <property type="entry name" value="AAA+_ATPase"/>
</dbReference>
<sequence length="2189" mass="249543">METIATGAATNVSSEAAKGILHQVKRHMRYVIFYQKYVEKFEEKHKTLIAKRTGMQQDVDAAERNGEKIKAHVLDWRNRVDKLITEEEKEVKDLRVKARNKCFFGLCPGIMSRYRLSRKAEEDATTFDDLIKGYKFDRVGYRDVPKAIVHTGFETFKSREKLFNDIMESLKVSTTTMIGVHGMPGVGKTSLVREVERQLQEVKLFDSVVMVTVSQTPDIKKIQDQIAESLGLKLEEISPVIRARRLCERLKKEENVLIVLDDLWKKLDLEEVGIPFGSQHKGCKILLTSRNKNVLCNEMDATETFVVGDLDDKEAWEFFKKMAGDCVESADLRPTAIEVANRCARLPLAVATVARALRNKSLFAWRDALRQLQKPCTGNSSDISAEVYSAIELSINLLPSEDIKQTFLLCSLLRRNTTVEYLLRYAIGLSLIDGVETLKEGRDRLLTMMSILKDSCLLLDDNTNDRYFDVHDLTYIVAKSIASKDNQVLKEEDVLTDWPNEESVKRCNKICLQYPSINRLPDQLNCPQLFLFILLSKDLSLTLPADFFKEATNLQVLDLTSMQFSSLPSSICLLTSLNTLCLDHCKLGNNIAIIAGLKSLEILSLLESDIRILPKEIGQLVKLKLLDVTRCANLKTISAGVLSSLSRLEELYMGGTSIEWGQSMATLAELRTVSFVHFRRNEWEWERFRSYQYSRTLKLKISTSVDDLDRGIKKLLKKTEDLHLDELKDVKIALHELTHEESLSHLKNLHIQNGLDTEYIINDENEFPQLQSLTLQSLPQLISFCPQHETGATSSLLQHELPLFNEKISFPHLEKLCLKSINVTSVWHNQLSSASFRTDEKLTTLKIEDCGSLKHLFSFSMAKCLGHLVDFEIIGCNCLKSIIFMEEIEEETQATMTLSLFPRLKSLELKDLQRLIGFFSNSQTQVIEFPAMKSLRIDNCPELEGFSCRSSMEGNRNISSQILFNNKVAFPSLEEMSISYLRKMNMIWEDTLPPNSFPKLRDISIKELPNLKYIWKNDPKGIFSFKNLHRISVGDCWSLKNIFPASVARDLPQLSDLRIACCGVEEIVSKVEEGSDLETTVTFEFDQLSSLLLWRLPDCKCFYPGKHTTKWPMLKELTAYECGQMRIFGTQLITHHEQLDFPPPLFLVEKVIPKLCRLTLGDNYIAMIARSNFHEIKAFGVIGHGYKSVHDSQNSFLERFYNLEELCISNCEIKGLFCTQGDTGNKGTYARTLSTIKTIKLRCLQNLKDHLWKLDLQVDHILPNLETLEVYECDNLISLGSSSASFQNLTTLDVWECREMKYLDTCVAVQGLCQLKKLIIRACISVKEIVGSEEDVETCDIIFSRLKSLELVNLPRLKSFCSGNHTFGFPCLEEVIVSGCPELERFCKGVLNVPLLQSVEYGNGKRHWSGDLDSTVQQLHSIKAGYQGIGYLVLSEFAKSIETWKENVQGSLDFKNLTVLEVEECNNLKYLFSVSMALELVQLTDLKVKNCPMIEQIIKTGAEETTIDTLPLPKLKMIKLESCSELTSFCMGSITLQCPSLIRIEVDNCPKMYAMATPMEVGSEENTAFFNDKVLCANLQLAHLSSTNIQKLWPDKPHTAIPSNVQNLRILTVRGCHNLEYLFPSFLIEDFVRLTDLSLYDCENMEQVIFTEEEGITKTYLFTRLQLLHLIRLPKLGTFCHGDNSVTDDPALFNEKVWFPSLNHLILVELGNCRKIWHDKVTMGSFYELIYLGVEDCERLLNILPFGMVERLEKLQTLRIWRCGSLEEIIGPGDEDRLNPNESHEATSTESVELKSTNIKFLFPKIRELNLEMLPKLKGFYSKVHTTEWLSLKKLEVTECSKVETLAREYVNFGETQGESQPLLSVQQPLFWVTEEILQVMECEKLMNPVPTSVSFKHLTTLKVSKCHGFRNLVTFTIAKSMVQLKTMSVTDCQMIEEIIASTTDGVTDVIVFGQLESLELDSLPCLSRFFSGNYALVFPKLEEVIIGQCQKLEFFTMGELWTPMLHGLQSTKGRYEGRWEGDLNATIQQFFIEKVFPSSEDLELSSINIQRAWNHKLLATRSYARNLTCLTIEGCHNLNCLFSPSMVESFVQLKKLNIENCENVENLIIVEESDKEEMNWKLFRLLEFLVLKDLPKLTRFCHGNYFEFPLLTSLRIESCPRLKTFVSGAQGITAEIASPALFNGKELN</sequence>
<keyword evidence="2" id="KW-0547">Nucleotide-binding</keyword>
<dbReference type="PANTHER" id="PTHR33463">
    <property type="entry name" value="NB-ARC DOMAIN-CONTAINING PROTEIN-RELATED"/>
    <property type="match status" value="1"/>
</dbReference>